<keyword evidence="6 11" id="KW-0378">Hydrolase</keyword>
<keyword evidence="9" id="KW-0472">Membrane</keyword>
<comment type="cofactor">
    <cofactor evidence="1">
        <name>Mn(2+)</name>
        <dbReference type="ChEBI" id="CHEBI:29035"/>
    </cofactor>
</comment>
<dbReference type="GO" id="GO:0006281">
    <property type="term" value="P:DNA repair"/>
    <property type="evidence" value="ECO:0007669"/>
    <property type="project" value="UniProtKB-KW"/>
</dbReference>
<evidence type="ECO:0000256" key="7">
    <source>
        <dbReference type="ARBA" id="ARBA00022842"/>
    </source>
</evidence>
<dbReference type="InterPro" id="IPR051547">
    <property type="entry name" value="TDP2-like"/>
</dbReference>
<keyword evidence="3" id="KW-0540">Nuclease</keyword>
<dbReference type="GO" id="GO:0004527">
    <property type="term" value="F:exonuclease activity"/>
    <property type="evidence" value="ECO:0007669"/>
    <property type="project" value="UniProtKB-KW"/>
</dbReference>
<keyword evidence="8" id="KW-0234">DNA repair</keyword>
<dbReference type="STRING" id="655355.SAMN05216283_101645"/>
<keyword evidence="4" id="KW-0479">Metal-binding</keyword>
<dbReference type="InterPro" id="IPR036691">
    <property type="entry name" value="Endo/exonu/phosph_ase_sf"/>
</dbReference>
<keyword evidence="5" id="KW-0227">DNA damage</keyword>
<evidence type="ECO:0000313" key="11">
    <source>
        <dbReference type="EMBL" id="SFE64611.1"/>
    </source>
</evidence>
<reference evidence="11 12" key="1">
    <citation type="submission" date="2016-10" db="EMBL/GenBank/DDBJ databases">
        <authorList>
            <person name="de Groot N.N."/>
        </authorList>
    </citation>
    <scope>NUCLEOTIDE SEQUENCE [LARGE SCALE GENOMIC DNA]</scope>
    <source>
        <strain evidence="11 12">CGMCC 1.9156</strain>
    </source>
</reference>
<keyword evidence="11" id="KW-0255">Endonuclease</keyword>
<evidence type="ECO:0000256" key="5">
    <source>
        <dbReference type="ARBA" id="ARBA00022763"/>
    </source>
</evidence>
<accession>A0A1I2C8E2</accession>
<dbReference type="RefSeq" id="WP_170846844.1">
    <property type="nucleotide sequence ID" value="NZ_FONW01000001.1"/>
</dbReference>
<dbReference type="InterPro" id="IPR005135">
    <property type="entry name" value="Endo/exonuclease/phosphatase"/>
</dbReference>
<dbReference type="Proteomes" id="UP000198964">
    <property type="component" value="Unassembled WGS sequence"/>
</dbReference>
<dbReference type="GO" id="GO:0046872">
    <property type="term" value="F:metal ion binding"/>
    <property type="evidence" value="ECO:0007669"/>
    <property type="project" value="UniProtKB-KW"/>
</dbReference>
<feature type="transmembrane region" description="Helical" evidence="9">
    <location>
        <begin position="9"/>
        <end position="27"/>
    </location>
</feature>
<dbReference type="AlphaFoldDB" id="A0A1I2C8E2"/>
<evidence type="ECO:0000256" key="9">
    <source>
        <dbReference type="SAM" id="Phobius"/>
    </source>
</evidence>
<feature type="transmembrane region" description="Helical" evidence="9">
    <location>
        <begin position="39"/>
        <end position="61"/>
    </location>
</feature>
<evidence type="ECO:0000256" key="1">
    <source>
        <dbReference type="ARBA" id="ARBA00001936"/>
    </source>
</evidence>
<dbReference type="EMBL" id="FONW01000001">
    <property type="protein sequence ID" value="SFE64611.1"/>
    <property type="molecule type" value="Genomic_DNA"/>
</dbReference>
<dbReference type="Pfam" id="PF03372">
    <property type="entry name" value="Exo_endo_phos"/>
    <property type="match status" value="1"/>
</dbReference>
<proteinExistence type="predicted"/>
<dbReference type="CDD" id="cd09084">
    <property type="entry name" value="EEP-2"/>
    <property type="match status" value="1"/>
</dbReference>
<protein>
    <submittedName>
        <fullName evidence="11">Metal-dependent hydrolase, endonuclease/exonuclease/phosphatase family</fullName>
    </submittedName>
</protein>
<feature type="domain" description="Endonuclease/exonuclease/phosphatase" evidence="10">
    <location>
        <begin position="100"/>
        <end position="342"/>
    </location>
</feature>
<name>A0A1I2C8E2_9BACT</name>
<organism evidence="11 12">
    <name type="scientific">Sunxiuqinia elliptica</name>
    <dbReference type="NCBI Taxonomy" id="655355"/>
    <lineage>
        <taxon>Bacteria</taxon>
        <taxon>Pseudomonadati</taxon>
        <taxon>Bacteroidota</taxon>
        <taxon>Bacteroidia</taxon>
        <taxon>Marinilabiliales</taxon>
        <taxon>Prolixibacteraceae</taxon>
        <taxon>Sunxiuqinia</taxon>
    </lineage>
</organism>
<keyword evidence="12" id="KW-1185">Reference proteome</keyword>
<keyword evidence="11" id="KW-0269">Exonuclease</keyword>
<evidence type="ECO:0000313" key="12">
    <source>
        <dbReference type="Proteomes" id="UP000198964"/>
    </source>
</evidence>
<keyword evidence="9" id="KW-1133">Transmembrane helix</keyword>
<keyword evidence="9" id="KW-0812">Transmembrane</keyword>
<comment type="cofactor">
    <cofactor evidence="2">
        <name>Mg(2+)</name>
        <dbReference type="ChEBI" id="CHEBI:18420"/>
    </cofactor>
</comment>
<evidence type="ECO:0000256" key="3">
    <source>
        <dbReference type="ARBA" id="ARBA00022722"/>
    </source>
</evidence>
<sequence length="354" mass="40763">MKKFFRNSFLLFNLLAIAGLLVSYLAVKVSPASWSVPAFFGLAYPYFLLANILFILFWLFVKTPFALLSFLTIALGYNHLTRYFQFAGSETKDDGIQLYSYNVKNFYGEEDLQRKEVAAHILNFLKEKQPDILCLQEVNLYKQKSFPTRPKKDKESPFFRYVHVSKKGGQTSYSRYPIIHKDEAHFEGSSNMILISDLKIDDDTLRLFNCHLQSYYFSDADIKSLDSLSFNNQEESYQKVKYTGSKLKQAFIKRTVQAETLHQLISQSPHPVVICGDFNDTPVSYTYHTVTQGLLDAFVQSGTGIGNTYLGKLPSFRIDYILHSPEYNSFNFHIDKVAYSDHYPISCVLIKNDQ</sequence>
<evidence type="ECO:0000259" key="10">
    <source>
        <dbReference type="Pfam" id="PF03372"/>
    </source>
</evidence>
<gene>
    <name evidence="11" type="ORF">SAMN05216283_101645</name>
</gene>
<dbReference type="PANTHER" id="PTHR15822">
    <property type="entry name" value="TRAF AND TNF RECEPTOR-ASSOCIATED PROTEIN"/>
    <property type="match status" value="1"/>
</dbReference>
<dbReference type="SUPFAM" id="SSF56219">
    <property type="entry name" value="DNase I-like"/>
    <property type="match status" value="1"/>
</dbReference>
<evidence type="ECO:0000256" key="8">
    <source>
        <dbReference type="ARBA" id="ARBA00023204"/>
    </source>
</evidence>
<dbReference type="Gene3D" id="3.60.10.10">
    <property type="entry name" value="Endonuclease/exonuclease/phosphatase"/>
    <property type="match status" value="1"/>
</dbReference>
<evidence type="ECO:0000256" key="6">
    <source>
        <dbReference type="ARBA" id="ARBA00022801"/>
    </source>
</evidence>
<evidence type="ECO:0000256" key="4">
    <source>
        <dbReference type="ARBA" id="ARBA00022723"/>
    </source>
</evidence>
<dbReference type="PANTHER" id="PTHR15822:SF4">
    <property type="entry name" value="TYROSYL-DNA PHOSPHODIESTERASE 2"/>
    <property type="match status" value="1"/>
</dbReference>
<keyword evidence="7" id="KW-0460">Magnesium</keyword>
<dbReference type="GO" id="GO:0004519">
    <property type="term" value="F:endonuclease activity"/>
    <property type="evidence" value="ECO:0007669"/>
    <property type="project" value="UniProtKB-KW"/>
</dbReference>
<evidence type="ECO:0000256" key="2">
    <source>
        <dbReference type="ARBA" id="ARBA00001946"/>
    </source>
</evidence>